<feature type="transmembrane region" description="Helical" evidence="6">
    <location>
        <begin position="328"/>
        <end position="348"/>
    </location>
</feature>
<keyword evidence="3 6" id="KW-0812">Transmembrane</keyword>
<accession>A0ABN6YX08</accession>
<evidence type="ECO:0000313" key="7">
    <source>
        <dbReference type="EMBL" id="BDZ77313.1"/>
    </source>
</evidence>
<gene>
    <name evidence="7" type="primary">cpsL</name>
    <name evidence="7" type="ORF">Lac1_14960</name>
</gene>
<feature type="transmembrane region" description="Helical" evidence="6">
    <location>
        <begin position="253"/>
        <end position="272"/>
    </location>
</feature>
<dbReference type="Pfam" id="PF01943">
    <property type="entry name" value="Polysacc_synt"/>
    <property type="match status" value="1"/>
</dbReference>
<reference evidence="8" key="1">
    <citation type="journal article" date="2023" name="Int. J. Syst. Evol. Microbiol.">
        <title>Claveliimonas bilis gen. nov., sp. nov., deoxycholic acid-producing bacteria isolated from human faeces, and reclassification of Sellimonas monacensis Zenner et al. 2021 as Claveliimonas monacensis comb. nov.</title>
        <authorList>
            <person name="Hisatomi A."/>
            <person name="Kastawa N.W.E.P.G."/>
            <person name="Song I."/>
            <person name="Ohkuma M."/>
            <person name="Fukiya S."/>
            <person name="Sakamoto M."/>
        </authorList>
    </citation>
    <scope>NUCLEOTIDE SEQUENCE [LARGE SCALE GENOMIC DNA]</scope>
    <source>
        <strain evidence="8">12BBH14</strain>
    </source>
</reference>
<protein>
    <submittedName>
        <fullName evidence="7">Polysaccharide biosynthesis protein</fullName>
    </submittedName>
</protein>
<feature type="transmembrane region" description="Helical" evidence="6">
    <location>
        <begin position="179"/>
        <end position="199"/>
    </location>
</feature>
<comment type="subcellular location">
    <subcellularLocation>
        <location evidence="1">Cell membrane</location>
        <topology evidence="1">Multi-pass membrane protein</topology>
    </subcellularLocation>
</comment>
<evidence type="ECO:0000256" key="1">
    <source>
        <dbReference type="ARBA" id="ARBA00004651"/>
    </source>
</evidence>
<feature type="transmembrane region" description="Helical" evidence="6">
    <location>
        <begin position="53"/>
        <end position="74"/>
    </location>
</feature>
<feature type="transmembrane region" description="Helical" evidence="6">
    <location>
        <begin position="86"/>
        <end position="109"/>
    </location>
</feature>
<feature type="transmembrane region" description="Helical" evidence="6">
    <location>
        <begin position="385"/>
        <end position="405"/>
    </location>
</feature>
<feature type="transmembrane region" description="Helical" evidence="6">
    <location>
        <begin position="360"/>
        <end position="379"/>
    </location>
</feature>
<dbReference type="Proteomes" id="UP001305815">
    <property type="component" value="Chromosome"/>
</dbReference>
<keyword evidence="4 6" id="KW-1133">Transmembrane helix</keyword>
<proteinExistence type="predicted"/>
<evidence type="ECO:0000256" key="5">
    <source>
        <dbReference type="ARBA" id="ARBA00023136"/>
    </source>
</evidence>
<evidence type="ECO:0000256" key="6">
    <source>
        <dbReference type="SAM" id="Phobius"/>
    </source>
</evidence>
<evidence type="ECO:0000256" key="4">
    <source>
        <dbReference type="ARBA" id="ARBA00022989"/>
    </source>
</evidence>
<dbReference type="InterPro" id="IPR050833">
    <property type="entry name" value="Poly_Biosynth_Transport"/>
</dbReference>
<sequence>MSIDTVSHKTKLMVKSIAWYTISNVLLRSVSLITSPIFTRLLSTSDYGIVSNFQTWTQLIGCITGLGLGTAIIRGKVEFGEDFKEFLSSVQTLGFISAISALIICLPFLRELSQFMVLDQFCIIFMLIYLVFSPSVTFMQINYRFEYKYKKNILIAVFNTLGNVVCSITLILMWTDKRYFGRIIGTSIPMLLLGIVFFVKIFHDGKIFYNKGYWKYALRLGLLIIPHSLAMIALGQIDRIMIIRMCGESEAGIYSFGYAYAIVIGMLTNAINEGIQPEIYDLIQKKAYKNLNIMTRNICLIVSAIGFAMILFGPEALKILGTESYYEARWVIFPIVIGSIFQLMYQNYACVEIYAKDTKIIAIGSILAALIDIVLNYIFIPIYGYFVAGYTTLAGYFFLMIFHFWGARKVMNGEKIFIGSDVVVLSVILIMGGMFCNLCYFLEDYVRYLVLVLVIFVAIWKGEAFVSKYFGKTKNCK</sequence>
<feature type="transmembrane region" description="Helical" evidence="6">
    <location>
        <begin position="448"/>
        <end position="471"/>
    </location>
</feature>
<dbReference type="InterPro" id="IPR002797">
    <property type="entry name" value="Polysacc_synth"/>
</dbReference>
<organism evidence="7 8">
    <name type="scientific">Claveliimonas bilis</name>
    <dbReference type="NCBI Taxonomy" id="3028070"/>
    <lineage>
        <taxon>Bacteria</taxon>
        <taxon>Bacillati</taxon>
        <taxon>Bacillota</taxon>
        <taxon>Clostridia</taxon>
        <taxon>Lachnospirales</taxon>
        <taxon>Lachnospiraceae</taxon>
        <taxon>Claveliimonas</taxon>
    </lineage>
</organism>
<keyword evidence="5 6" id="KW-0472">Membrane</keyword>
<feature type="transmembrane region" description="Helical" evidence="6">
    <location>
        <begin position="153"/>
        <end position="173"/>
    </location>
</feature>
<evidence type="ECO:0000313" key="8">
    <source>
        <dbReference type="Proteomes" id="UP001305815"/>
    </source>
</evidence>
<keyword evidence="8" id="KW-1185">Reference proteome</keyword>
<name>A0ABN6YX08_9FIRM</name>
<keyword evidence="2" id="KW-1003">Cell membrane</keyword>
<feature type="transmembrane region" description="Helical" evidence="6">
    <location>
        <begin position="293"/>
        <end position="313"/>
    </location>
</feature>
<dbReference type="PANTHER" id="PTHR30250">
    <property type="entry name" value="PST FAMILY PREDICTED COLANIC ACID TRANSPORTER"/>
    <property type="match status" value="1"/>
</dbReference>
<feature type="transmembrane region" description="Helical" evidence="6">
    <location>
        <begin position="220"/>
        <end position="241"/>
    </location>
</feature>
<dbReference type="PANTHER" id="PTHR30250:SF11">
    <property type="entry name" value="O-ANTIGEN TRANSPORTER-RELATED"/>
    <property type="match status" value="1"/>
</dbReference>
<dbReference type="EMBL" id="AP027742">
    <property type="protein sequence ID" value="BDZ77313.1"/>
    <property type="molecule type" value="Genomic_DNA"/>
</dbReference>
<dbReference type="RefSeq" id="WP_316264341.1">
    <property type="nucleotide sequence ID" value="NZ_AP027742.1"/>
</dbReference>
<evidence type="ECO:0000256" key="2">
    <source>
        <dbReference type="ARBA" id="ARBA00022475"/>
    </source>
</evidence>
<feature type="transmembrane region" description="Helical" evidence="6">
    <location>
        <begin position="12"/>
        <end position="33"/>
    </location>
</feature>
<feature type="transmembrane region" description="Helical" evidence="6">
    <location>
        <begin position="417"/>
        <end position="442"/>
    </location>
</feature>
<evidence type="ECO:0000256" key="3">
    <source>
        <dbReference type="ARBA" id="ARBA00022692"/>
    </source>
</evidence>